<dbReference type="AlphaFoldDB" id="A0A9R1WGE9"/>
<dbReference type="PANTHER" id="PTHR13952">
    <property type="entry name" value="U1 SMALL NUCLEAR RIBONUCLEOPROTEIN 70 KD"/>
    <property type="match status" value="1"/>
</dbReference>
<dbReference type="GO" id="GO:0030619">
    <property type="term" value="F:U1 snRNA binding"/>
    <property type="evidence" value="ECO:0000318"/>
    <property type="project" value="GO_Central"/>
</dbReference>
<keyword evidence="3" id="KW-0694">RNA-binding</keyword>
<dbReference type="InterPro" id="IPR000504">
    <property type="entry name" value="RRM_dom"/>
</dbReference>
<organism evidence="6 7">
    <name type="scientific">Lactuca sativa</name>
    <name type="common">Garden lettuce</name>
    <dbReference type="NCBI Taxonomy" id="4236"/>
    <lineage>
        <taxon>Eukaryota</taxon>
        <taxon>Viridiplantae</taxon>
        <taxon>Streptophyta</taxon>
        <taxon>Embryophyta</taxon>
        <taxon>Tracheophyta</taxon>
        <taxon>Spermatophyta</taxon>
        <taxon>Magnoliopsida</taxon>
        <taxon>eudicotyledons</taxon>
        <taxon>Gunneridae</taxon>
        <taxon>Pentapetalae</taxon>
        <taxon>asterids</taxon>
        <taxon>campanulids</taxon>
        <taxon>Asterales</taxon>
        <taxon>Asteraceae</taxon>
        <taxon>Cichorioideae</taxon>
        <taxon>Cichorieae</taxon>
        <taxon>Lactucinae</taxon>
        <taxon>Lactuca</taxon>
    </lineage>
</organism>
<feature type="region of interest" description="Disordered" evidence="4">
    <location>
        <begin position="125"/>
        <end position="151"/>
    </location>
</feature>
<keyword evidence="7" id="KW-1185">Reference proteome</keyword>
<dbReference type="Proteomes" id="UP000235145">
    <property type="component" value="Unassembled WGS sequence"/>
</dbReference>
<evidence type="ECO:0000256" key="4">
    <source>
        <dbReference type="SAM" id="MobiDB-lite"/>
    </source>
</evidence>
<evidence type="ECO:0000313" key="7">
    <source>
        <dbReference type="Proteomes" id="UP000235145"/>
    </source>
</evidence>
<name>A0A9R1WGE9_LACSA</name>
<dbReference type="InterPro" id="IPR012677">
    <property type="entry name" value="Nucleotide-bd_a/b_plait_sf"/>
</dbReference>
<dbReference type="SUPFAM" id="SSF54928">
    <property type="entry name" value="RNA-binding domain, RBD"/>
    <property type="match status" value="1"/>
</dbReference>
<evidence type="ECO:0000256" key="3">
    <source>
        <dbReference type="PROSITE-ProRule" id="PRU00176"/>
    </source>
</evidence>
<dbReference type="PROSITE" id="PS50102">
    <property type="entry name" value="RRM"/>
    <property type="match status" value="1"/>
</dbReference>
<gene>
    <name evidence="6" type="ORF">LSAT_V11C200072160</name>
</gene>
<feature type="domain" description="RRM" evidence="5">
    <location>
        <begin position="43"/>
        <end position="121"/>
    </location>
</feature>
<dbReference type="OrthoDB" id="439808at2759"/>
<accession>A0A9R1WGE9</accession>
<dbReference type="GO" id="GO:0005685">
    <property type="term" value="C:U1 snRNP"/>
    <property type="evidence" value="ECO:0000318"/>
    <property type="project" value="GO_Central"/>
</dbReference>
<dbReference type="Gene3D" id="3.30.70.330">
    <property type="match status" value="1"/>
</dbReference>
<reference evidence="6 7" key="1">
    <citation type="journal article" date="2017" name="Nat. Commun.">
        <title>Genome assembly with in vitro proximity ligation data and whole-genome triplication in lettuce.</title>
        <authorList>
            <person name="Reyes-Chin-Wo S."/>
            <person name="Wang Z."/>
            <person name="Yang X."/>
            <person name="Kozik A."/>
            <person name="Arikit S."/>
            <person name="Song C."/>
            <person name="Xia L."/>
            <person name="Froenicke L."/>
            <person name="Lavelle D.O."/>
            <person name="Truco M.J."/>
            <person name="Xia R."/>
            <person name="Zhu S."/>
            <person name="Xu C."/>
            <person name="Xu H."/>
            <person name="Xu X."/>
            <person name="Cox K."/>
            <person name="Korf I."/>
            <person name="Meyers B.C."/>
            <person name="Michelmore R.W."/>
        </authorList>
    </citation>
    <scope>NUCLEOTIDE SEQUENCE [LARGE SCALE GENOMIC DNA]</scope>
    <source>
        <strain evidence="7">cv. Salinas</strain>
        <tissue evidence="6">Seedlings</tissue>
    </source>
</reference>
<protein>
    <recommendedName>
        <fullName evidence="5">RRM domain-containing protein</fullName>
    </recommendedName>
</protein>
<proteinExistence type="predicted"/>
<dbReference type="SMART" id="SM00360">
    <property type="entry name" value="RRM"/>
    <property type="match status" value="1"/>
</dbReference>
<dbReference type="GO" id="GO:0000398">
    <property type="term" value="P:mRNA splicing, via spliceosome"/>
    <property type="evidence" value="ECO:0000318"/>
    <property type="project" value="GO_Central"/>
</dbReference>
<dbReference type="GO" id="GO:0003729">
    <property type="term" value="F:mRNA binding"/>
    <property type="evidence" value="ECO:0000318"/>
    <property type="project" value="GO_Central"/>
</dbReference>
<comment type="subcellular location">
    <subcellularLocation>
        <location evidence="1">Nucleus</location>
    </subcellularLocation>
</comment>
<dbReference type="PANTHER" id="PTHR13952:SF19">
    <property type="entry name" value="GLYCINE-RICH RNA-BINDING PROTEIN 4, MITOCHONDRIAL ISOFORM X1"/>
    <property type="match status" value="1"/>
</dbReference>
<dbReference type="EMBL" id="NBSK02000002">
    <property type="protein sequence ID" value="KAJ0222372.1"/>
    <property type="molecule type" value="Genomic_DNA"/>
</dbReference>
<evidence type="ECO:0000256" key="1">
    <source>
        <dbReference type="ARBA" id="ARBA00004123"/>
    </source>
</evidence>
<sequence>MSTSGCFIRPTIGTTSSSPFPNRSLNLKSFNLRACFIEYPLASKIIVRNLSYSTSESCLKEQFSNFGEIAEVKLIKDGNTKKSKGYAFVQYTNQEDAMSALETMDDKRLDGRVILVELAKPMKGRQLGYPKTSGPPPESTIPAQSESESEY</sequence>
<evidence type="ECO:0000313" key="6">
    <source>
        <dbReference type="EMBL" id="KAJ0222372.1"/>
    </source>
</evidence>
<comment type="caution">
    <text evidence="6">The sequence shown here is derived from an EMBL/GenBank/DDBJ whole genome shotgun (WGS) entry which is preliminary data.</text>
</comment>
<dbReference type="InterPro" id="IPR035979">
    <property type="entry name" value="RBD_domain_sf"/>
</dbReference>
<dbReference type="Gramene" id="rna-gnl|WGS:NBSK|LSAT_2X60840_mrna">
    <property type="protein sequence ID" value="cds-PLY69244.1"/>
    <property type="gene ID" value="gene-LSAT_2X60840"/>
</dbReference>
<evidence type="ECO:0000259" key="5">
    <source>
        <dbReference type="PROSITE" id="PS50102"/>
    </source>
</evidence>
<dbReference type="InterPro" id="IPR051183">
    <property type="entry name" value="U1_U11-U12_snRNP_70-35kDa"/>
</dbReference>
<keyword evidence="2" id="KW-0539">Nucleus</keyword>
<evidence type="ECO:0000256" key="2">
    <source>
        <dbReference type="ARBA" id="ARBA00023242"/>
    </source>
</evidence>
<dbReference type="GO" id="GO:0071004">
    <property type="term" value="C:U2-type prespliceosome"/>
    <property type="evidence" value="ECO:0000318"/>
    <property type="project" value="GO_Central"/>
</dbReference>
<feature type="compositionally biased region" description="Polar residues" evidence="4">
    <location>
        <begin position="141"/>
        <end position="151"/>
    </location>
</feature>
<dbReference type="Pfam" id="PF00076">
    <property type="entry name" value="RRM_1"/>
    <property type="match status" value="1"/>
</dbReference>